<reference evidence="2" key="1">
    <citation type="submission" date="2019-11" db="UniProtKB">
        <authorList>
            <consortium name="WormBaseParasite"/>
        </authorList>
    </citation>
    <scope>IDENTIFICATION</scope>
</reference>
<dbReference type="AlphaFoldDB" id="A0A5K3F1Q9"/>
<protein>
    <submittedName>
        <fullName evidence="2">Uncharacterized protein</fullName>
    </submittedName>
</protein>
<evidence type="ECO:0000256" key="1">
    <source>
        <dbReference type="SAM" id="MobiDB-lite"/>
    </source>
</evidence>
<evidence type="ECO:0000313" key="2">
    <source>
        <dbReference type="WBParaSite" id="MCU_004732-RA"/>
    </source>
</evidence>
<accession>A0A5K3F1Q9</accession>
<name>A0A5K3F1Q9_MESCO</name>
<feature type="region of interest" description="Disordered" evidence="1">
    <location>
        <begin position="1"/>
        <end position="29"/>
    </location>
</feature>
<sequence>MKSFENSLKSSKHRGENSKKSSPAITKSSWSLCCRPPWKRACPSPRRRLINLSRLLLMARQYRETKFKLSFLPTICLSALFKSFKE</sequence>
<dbReference type="WBParaSite" id="MCU_004732-RA">
    <property type="protein sequence ID" value="MCU_004732-RA"/>
    <property type="gene ID" value="MCU_004732"/>
</dbReference>
<feature type="compositionally biased region" description="Polar residues" evidence="1">
    <location>
        <begin position="20"/>
        <end position="29"/>
    </location>
</feature>
<proteinExistence type="predicted"/>
<organism evidence="2">
    <name type="scientific">Mesocestoides corti</name>
    <name type="common">Flatworm</name>
    <dbReference type="NCBI Taxonomy" id="53468"/>
    <lineage>
        <taxon>Eukaryota</taxon>
        <taxon>Metazoa</taxon>
        <taxon>Spiralia</taxon>
        <taxon>Lophotrochozoa</taxon>
        <taxon>Platyhelminthes</taxon>
        <taxon>Cestoda</taxon>
        <taxon>Eucestoda</taxon>
        <taxon>Cyclophyllidea</taxon>
        <taxon>Mesocestoididae</taxon>
        <taxon>Mesocestoides</taxon>
    </lineage>
</organism>